<feature type="region of interest" description="Disordered" evidence="1">
    <location>
        <begin position="22"/>
        <end position="45"/>
    </location>
</feature>
<protein>
    <submittedName>
        <fullName evidence="2">Uncharacterized protein</fullName>
    </submittedName>
</protein>
<reference evidence="2" key="1">
    <citation type="journal article" date="2014" name="Front. Microbiol.">
        <title>High frequency of phylogenetically diverse reductive dehalogenase-homologous genes in deep subseafloor sedimentary metagenomes.</title>
        <authorList>
            <person name="Kawai M."/>
            <person name="Futagami T."/>
            <person name="Toyoda A."/>
            <person name="Takaki Y."/>
            <person name="Nishi S."/>
            <person name="Hori S."/>
            <person name="Arai W."/>
            <person name="Tsubouchi T."/>
            <person name="Morono Y."/>
            <person name="Uchiyama I."/>
            <person name="Ito T."/>
            <person name="Fujiyama A."/>
            <person name="Inagaki F."/>
            <person name="Takami H."/>
        </authorList>
    </citation>
    <scope>NUCLEOTIDE SEQUENCE</scope>
    <source>
        <strain evidence="2">Expedition CK06-06</strain>
    </source>
</reference>
<organism evidence="2">
    <name type="scientific">marine sediment metagenome</name>
    <dbReference type="NCBI Taxonomy" id="412755"/>
    <lineage>
        <taxon>unclassified sequences</taxon>
        <taxon>metagenomes</taxon>
        <taxon>ecological metagenomes</taxon>
    </lineage>
</organism>
<comment type="caution">
    <text evidence="2">The sequence shown here is derived from an EMBL/GenBank/DDBJ whole genome shotgun (WGS) entry which is preliminary data.</text>
</comment>
<proteinExistence type="predicted"/>
<accession>X1P3T4</accession>
<feature type="compositionally biased region" description="Basic and acidic residues" evidence="1">
    <location>
        <begin position="22"/>
        <end position="31"/>
    </location>
</feature>
<dbReference type="AlphaFoldDB" id="X1P3T4"/>
<feature type="non-terminal residue" evidence="2">
    <location>
        <position position="1"/>
    </location>
</feature>
<evidence type="ECO:0000256" key="1">
    <source>
        <dbReference type="SAM" id="MobiDB-lite"/>
    </source>
</evidence>
<sequence length="45" mass="5456">EEAYLKITGASHIDDLLAWRDENSNNHEYNNKKQRKRKKKNKKSR</sequence>
<feature type="compositionally biased region" description="Basic residues" evidence="1">
    <location>
        <begin position="32"/>
        <end position="45"/>
    </location>
</feature>
<gene>
    <name evidence="2" type="ORF">S06H3_64182</name>
</gene>
<evidence type="ECO:0000313" key="2">
    <source>
        <dbReference type="EMBL" id="GAI50957.1"/>
    </source>
</evidence>
<dbReference type="EMBL" id="BARV01042788">
    <property type="protein sequence ID" value="GAI50957.1"/>
    <property type="molecule type" value="Genomic_DNA"/>
</dbReference>
<name>X1P3T4_9ZZZZ</name>